<sequence length="93" mass="10373">MKIASVADVKANLSAYIKASTDELVIITRNGKPVAVLLPMEDDDELERLALAYSRRFQAILHEAREEIRASGGITHDDFWRDVESDQSQDNAA</sequence>
<organism evidence="3 4">
    <name type="scientific">Kouleothrix aurantiaca</name>
    <dbReference type="NCBI Taxonomy" id="186479"/>
    <lineage>
        <taxon>Bacteria</taxon>
        <taxon>Bacillati</taxon>
        <taxon>Chloroflexota</taxon>
        <taxon>Chloroflexia</taxon>
        <taxon>Chloroflexales</taxon>
        <taxon>Roseiflexineae</taxon>
        <taxon>Roseiflexaceae</taxon>
        <taxon>Kouleothrix</taxon>
    </lineage>
</organism>
<dbReference type="InterPro" id="IPR006442">
    <property type="entry name" value="Antitoxin_Phd/YefM"/>
</dbReference>
<reference evidence="3 4" key="1">
    <citation type="submission" date="2015-09" db="EMBL/GenBank/DDBJ databases">
        <title>Draft genome sequence of Kouleothrix aurantiaca JCM 19913.</title>
        <authorList>
            <person name="Hemp J."/>
        </authorList>
    </citation>
    <scope>NUCLEOTIDE SEQUENCE [LARGE SCALE GENOMIC DNA]</scope>
    <source>
        <strain evidence="3 4">COM-B</strain>
    </source>
</reference>
<dbReference type="SUPFAM" id="SSF143120">
    <property type="entry name" value="YefM-like"/>
    <property type="match status" value="1"/>
</dbReference>
<gene>
    <name evidence="3" type="ORF">SE17_36605</name>
</gene>
<evidence type="ECO:0000313" key="3">
    <source>
        <dbReference type="EMBL" id="KPV48710.1"/>
    </source>
</evidence>
<dbReference type="EMBL" id="LJCR01002452">
    <property type="protein sequence ID" value="KPV48710.1"/>
    <property type="molecule type" value="Genomic_DNA"/>
</dbReference>
<dbReference type="AlphaFoldDB" id="A0A0P9D845"/>
<keyword evidence="4" id="KW-1185">Reference proteome</keyword>
<evidence type="ECO:0000256" key="1">
    <source>
        <dbReference type="ARBA" id="ARBA00009981"/>
    </source>
</evidence>
<evidence type="ECO:0000313" key="4">
    <source>
        <dbReference type="Proteomes" id="UP000050509"/>
    </source>
</evidence>
<dbReference type="Gene3D" id="3.40.1620.10">
    <property type="entry name" value="YefM-like domain"/>
    <property type="match status" value="1"/>
</dbReference>
<accession>A0A0P9D845</accession>
<dbReference type="Pfam" id="PF02604">
    <property type="entry name" value="PhdYeFM_antitox"/>
    <property type="match status" value="1"/>
</dbReference>
<dbReference type="NCBIfam" id="TIGR01552">
    <property type="entry name" value="phd_fam"/>
    <property type="match status" value="1"/>
</dbReference>
<protein>
    <recommendedName>
        <fullName evidence="2">Antitoxin</fullName>
    </recommendedName>
</protein>
<dbReference type="InterPro" id="IPR036165">
    <property type="entry name" value="YefM-like_sf"/>
</dbReference>
<comment type="similarity">
    <text evidence="1 2">Belongs to the phD/YefM antitoxin family.</text>
</comment>
<name>A0A0P9D845_9CHLR</name>
<proteinExistence type="inferred from homology"/>
<dbReference type="Proteomes" id="UP000050509">
    <property type="component" value="Unassembled WGS sequence"/>
</dbReference>
<evidence type="ECO:0000256" key="2">
    <source>
        <dbReference type="RuleBase" id="RU362080"/>
    </source>
</evidence>
<comment type="caution">
    <text evidence="3">The sequence shown here is derived from an EMBL/GenBank/DDBJ whole genome shotgun (WGS) entry which is preliminary data.</text>
</comment>
<comment type="function">
    <text evidence="2">Antitoxin component of a type II toxin-antitoxin (TA) system.</text>
</comment>